<reference evidence="1 2" key="1">
    <citation type="submission" date="2014-02" db="EMBL/GenBank/DDBJ databases">
        <title>Comparative genomics of Haemophilus parasuis isolated from pig lungs.</title>
        <authorList>
            <person name="Kittichotirat W."/>
            <person name="Bumgarner R.E."/>
            <person name="Lawrence P."/>
        </authorList>
    </citation>
    <scope>NUCLEOTIDE SEQUENCE [LARGE SCALE GENOMIC DNA]</scope>
    <source>
        <strain evidence="1 2">HPS10</strain>
    </source>
</reference>
<dbReference type="AlphaFoldDB" id="A0A837AEV2"/>
<organism evidence="1 2">
    <name type="scientific">Glaesserella parasuis HPS10</name>
    <dbReference type="NCBI Taxonomy" id="1450514"/>
    <lineage>
        <taxon>Bacteria</taxon>
        <taxon>Pseudomonadati</taxon>
        <taxon>Pseudomonadota</taxon>
        <taxon>Gammaproteobacteria</taxon>
        <taxon>Pasteurellales</taxon>
        <taxon>Pasteurellaceae</taxon>
        <taxon>Glaesserella</taxon>
    </lineage>
</organism>
<dbReference type="RefSeq" id="WP_035525227.1">
    <property type="nucleotide sequence ID" value="NZ_JDSO01000200.1"/>
</dbReference>
<evidence type="ECO:0000313" key="2">
    <source>
        <dbReference type="Proteomes" id="UP000027036"/>
    </source>
</evidence>
<evidence type="ECO:0000313" key="1">
    <source>
        <dbReference type="EMBL" id="KDB44771.1"/>
    </source>
</evidence>
<comment type="caution">
    <text evidence="1">The sequence shown here is derived from an EMBL/GenBank/DDBJ whole genome shotgun (WGS) entry which is preliminary data.</text>
</comment>
<accession>A0A837AEV2</accession>
<dbReference type="EMBL" id="JDSO01000200">
    <property type="protein sequence ID" value="KDB44771.1"/>
    <property type="molecule type" value="Genomic_DNA"/>
</dbReference>
<sequence>MQEAYEALRPYDANNKYGSDISDHNGYSFWALVNNIPCLISIRKEGRGIKLMVTRGEDHNFILRSQGLKESNIPKNLKSIV</sequence>
<name>A0A837AEV2_GLAPU</name>
<proteinExistence type="predicted"/>
<protein>
    <submittedName>
        <fullName evidence="1">Uncharacterized protein</fullName>
    </submittedName>
</protein>
<gene>
    <name evidence="1" type="ORF">HPS10_11335</name>
</gene>
<dbReference type="Proteomes" id="UP000027036">
    <property type="component" value="Unassembled WGS sequence"/>
</dbReference>